<dbReference type="InterPro" id="IPR044668">
    <property type="entry name" value="PuuD-like"/>
</dbReference>
<sequence>MSAPLVGITGRRLSASVIAGMDARFGGRHIDMFFSDYARCIAAAGGIPVELPFETAATAVVERLDALVVTGGQDVHPAAWGGNLDVVDDAADPRADYSVHDRERDAYETALVRAAVDCGIPLLAVCRGIQLLNVAFGGTLVADLPQGPVEHLVTGGALHDGAPDHVVTLEPGSLAEAVFGPRLQVNSWHHQAVDRCAGALTVSGRASDGVVETVEIADRQVLGLQWHPEWQSAPDLAFTWLTGAAATAMTVSSRA</sequence>
<keyword evidence="2" id="KW-1185">Reference proteome</keyword>
<evidence type="ECO:0000313" key="2">
    <source>
        <dbReference type="Proteomes" id="UP000655208"/>
    </source>
</evidence>
<dbReference type="CDD" id="cd01745">
    <property type="entry name" value="GATase1_2"/>
    <property type="match status" value="1"/>
</dbReference>
<dbReference type="PROSITE" id="PS51273">
    <property type="entry name" value="GATASE_TYPE_1"/>
    <property type="match status" value="1"/>
</dbReference>
<dbReference type="AlphaFoldDB" id="A0A917WHK7"/>
<dbReference type="SUPFAM" id="SSF52317">
    <property type="entry name" value="Class I glutamine amidotransferase-like"/>
    <property type="match status" value="1"/>
</dbReference>
<comment type="caution">
    <text evidence="1">The sequence shown here is derived from an EMBL/GenBank/DDBJ whole genome shotgun (WGS) entry which is preliminary data.</text>
</comment>
<dbReference type="InterPro" id="IPR029062">
    <property type="entry name" value="Class_I_gatase-like"/>
</dbReference>
<dbReference type="Pfam" id="PF07722">
    <property type="entry name" value="Peptidase_C26"/>
    <property type="match status" value="1"/>
</dbReference>
<organism evidence="1 2">
    <name type="scientific">Nakamurella endophytica</name>
    <dbReference type="NCBI Taxonomy" id="1748367"/>
    <lineage>
        <taxon>Bacteria</taxon>
        <taxon>Bacillati</taxon>
        <taxon>Actinomycetota</taxon>
        <taxon>Actinomycetes</taxon>
        <taxon>Nakamurellales</taxon>
        <taxon>Nakamurellaceae</taxon>
        <taxon>Nakamurella</taxon>
    </lineage>
</organism>
<dbReference type="EMBL" id="BMNA01000004">
    <property type="protein sequence ID" value="GGM04600.1"/>
    <property type="molecule type" value="Genomic_DNA"/>
</dbReference>
<dbReference type="Gene3D" id="3.40.50.880">
    <property type="match status" value="1"/>
</dbReference>
<accession>A0A917WHK7</accession>
<dbReference type="PANTHER" id="PTHR43235:SF1">
    <property type="entry name" value="GLUTAMINE AMIDOTRANSFERASE PB2B2.05-RELATED"/>
    <property type="match status" value="1"/>
</dbReference>
<dbReference type="GO" id="GO:0033969">
    <property type="term" value="F:gamma-glutamyl-gamma-aminobutyrate hydrolase activity"/>
    <property type="evidence" value="ECO:0007669"/>
    <property type="project" value="TreeGrafter"/>
</dbReference>
<dbReference type="InterPro" id="IPR011697">
    <property type="entry name" value="Peptidase_C26"/>
</dbReference>
<gene>
    <name evidence="1" type="ORF">GCM10011594_26030</name>
</gene>
<dbReference type="Proteomes" id="UP000655208">
    <property type="component" value="Unassembled WGS sequence"/>
</dbReference>
<dbReference type="RefSeq" id="WP_188942022.1">
    <property type="nucleotide sequence ID" value="NZ_BMNA01000004.1"/>
</dbReference>
<dbReference type="GO" id="GO:0005829">
    <property type="term" value="C:cytosol"/>
    <property type="evidence" value="ECO:0007669"/>
    <property type="project" value="TreeGrafter"/>
</dbReference>
<name>A0A917WHK7_9ACTN</name>
<proteinExistence type="predicted"/>
<protein>
    <submittedName>
        <fullName evidence="1">Peptidase C26</fullName>
    </submittedName>
</protein>
<reference evidence="1" key="2">
    <citation type="submission" date="2020-09" db="EMBL/GenBank/DDBJ databases">
        <authorList>
            <person name="Sun Q."/>
            <person name="Zhou Y."/>
        </authorList>
    </citation>
    <scope>NUCLEOTIDE SEQUENCE</scope>
    <source>
        <strain evidence="1">CGMCC 4.7308</strain>
    </source>
</reference>
<reference evidence="1" key="1">
    <citation type="journal article" date="2014" name="Int. J. Syst. Evol. Microbiol.">
        <title>Complete genome sequence of Corynebacterium casei LMG S-19264T (=DSM 44701T), isolated from a smear-ripened cheese.</title>
        <authorList>
            <consortium name="US DOE Joint Genome Institute (JGI-PGF)"/>
            <person name="Walter F."/>
            <person name="Albersmeier A."/>
            <person name="Kalinowski J."/>
            <person name="Ruckert C."/>
        </authorList>
    </citation>
    <scope>NUCLEOTIDE SEQUENCE</scope>
    <source>
        <strain evidence="1">CGMCC 4.7308</strain>
    </source>
</reference>
<dbReference type="GO" id="GO:0006598">
    <property type="term" value="P:polyamine catabolic process"/>
    <property type="evidence" value="ECO:0007669"/>
    <property type="project" value="TreeGrafter"/>
</dbReference>
<dbReference type="PANTHER" id="PTHR43235">
    <property type="entry name" value="GLUTAMINE AMIDOTRANSFERASE PB2B2.05-RELATED"/>
    <property type="match status" value="1"/>
</dbReference>
<evidence type="ECO:0000313" key="1">
    <source>
        <dbReference type="EMBL" id="GGM04600.1"/>
    </source>
</evidence>